<protein>
    <submittedName>
        <fullName evidence="1">Uncharacterized protein</fullName>
    </submittedName>
</protein>
<dbReference type="EMBL" id="BLRZ01000276">
    <property type="protein sequence ID" value="GFP31352.1"/>
    <property type="molecule type" value="Genomic_DNA"/>
</dbReference>
<dbReference type="InterPro" id="IPR011518">
    <property type="entry name" value="Transposase_36"/>
</dbReference>
<comment type="caution">
    <text evidence="1">The sequence shown here is derived from an EMBL/GenBank/DDBJ whole genome shotgun (WGS) entry which is preliminary data.</text>
</comment>
<dbReference type="Pfam" id="PF07592">
    <property type="entry name" value="DDE_Tnp_ISAZ013"/>
    <property type="match status" value="1"/>
</dbReference>
<feature type="non-terminal residue" evidence="1">
    <location>
        <position position="1"/>
    </location>
</feature>
<dbReference type="Proteomes" id="UP000588083">
    <property type="component" value="Unassembled WGS sequence"/>
</dbReference>
<dbReference type="EMBL" id="BLRZ01000273">
    <property type="protein sequence ID" value="GFP31346.1"/>
    <property type="molecule type" value="Genomic_DNA"/>
</dbReference>
<dbReference type="AlphaFoldDB" id="A0A6V8PK40"/>
<gene>
    <name evidence="1" type="ORF">HKBW3S34_02266</name>
    <name evidence="2" type="ORF">HKBW3S34_02272</name>
</gene>
<organism evidence="1 3">
    <name type="scientific">Candidatus Hakubella thermalkaliphila</name>
    <dbReference type="NCBI Taxonomy" id="2754717"/>
    <lineage>
        <taxon>Bacteria</taxon>
        <taxon>Bacillati</taxon>
        <taxon>Actinomycetota</taxon>
        <taxon>Actinomycetota incertae sedis</taxon>
        <taxon>Candidatus Hakubellales</taxon>
        <taxon>Candidatus Hakubellaceae</taxon>
        <taxon>Candidatus Hakubella</taxon>
    </lineage>
</organism>
<sequence length="39" mass="4435">FSFISMNWKGEPLINYETVVNMISTTTTRSGLKIKAQLD</sequence>
<evidence type="ECO:0000313" key="2">
    <source>
        <dbReference type="EMBL" id="GFP31352.1"/>
    </source>
</evidence>
<proteinExistence type="predicted"/>
<evidence type="ECO:0000313" key="3">
    <source>
        <dbReference type="Proteomes" id="UP000588083"/>
    </source>
</evidence>
<accession>A0A6V8PK40</accession>
<evidence type="ECO:0000313" key="1">
    <source>
        <dbReference type="EMBL" id="GFP31346.1"/>
    </source>
</evidence>
<name>A0A6V8PK40_9ACTN</name>
<keyword evidence="3" id="KW-1185">Reference proteome</keyword>
<reference evidence="1 3" key="1">
    <citation type="journal article" date="2020" name="Front. Microbiol.">
        <title>Single-cell genomics of novel Actinobacteria with the Wood-Ljungdahl pathway discovered in a serpentinizing system.</title>
        <authorList>
            <person name="Merino N."/>
            <person name="Kawai M."/>
            <person name="Boyd E.S."/>
            <person name="Colman D.R."/>
            <person name="McGlynn S.E."/>
            <person name="Nealson K.H."/>
            <person name="Kurokawa K."/>
            <person name="Hongoh Y."/>
        </authorList>
    </citation>
    <scope>NUCLEOTIDE SEQUENCE [LARGE SCALE GENOMIC DNA]</scope>
    <source>
        <strain evidence="1 3">S34</strain>
    </source>
</reference>